<evidence type="ECO:0000256" key="1">
    <source>
        <dbReference type="ARBA" id="ARBA00001864"/>
    </source>
</evidence>
<dbReference type="EMBL" id="JAFBDT010000016">
    <property type="protein sequence ID" value="MBM7562360.1"/>
    <property type="molecule type" value="Genomic_DNA"/>
</dbReference>
<dbReference type="PANTHER" id="PTHR43699">
    <property type="entry name" value="3-DEHYDROQUINATE DEHYDRATASE"/>
    <property type="match status" value="1"/>
</dbReference>
<dbReference type="EC" id="4.2.1.10" evidence="4"/>
<feature type="binding site" evidence="4">
    <location>
        <position position="205"/>
    </location>
    <ligand>
        <name>3-dehydroquinate</name>
        <dbReference type="ChEBI" id="CHEBI:32364"/>
    </ligand>
</feature>
<protein>
    <recommendedName>
        <fullName evidence="4">3-dehydroquinate dehydratase</fullName>
        <shortName evidence="4">3-dehydroquinase</shortName>
        <ecNumber evidence="4">4.2.1.10</ecNumber>
    </recommendedName>
    <alternativeName>
        <fullName evidence="4">Type I DHQase</fullName>
    </alternativeName>
    <alternativeName>
        <fullName evidence="4">Type I dehydroquinase</fullName>
        <shortName evidence="4">DHQ1</shortName>
    </alternativeName>
</protein>
<dbReference type="RefSeq" id="WP_204664713.1">
    <property type="nucleotide sequence ID" value="NZ_JAFBDT010000016.1"/>
</dbReference>
<dbReference type="Gene3D" id="3.20.20.70">
    <property type="entry name" value="Aldolase class I"/>
    <property type="match status" value="1"/>
</dbReference>
<gene>
    <name evidence="4" type="primary">aroD</name>
    <name evidence="5" type="ORF">JOC49_001904</name>
</gene>
<comment type="pathway">
    <text evidence="4">Metabolic intermediate biosynthesis; chorismate biosynthesis; chorismate from D-erythrose 4-phosphate and phosphoenolpyruvate: step 3/7.</text>
</comment>
<sequence>MGIKPKICVPLMGKDLHELNALIKKLTGATFDLVEWRVDGLEVTPSDQEFLRILKDLRTHLGAAPILLTYRTALEGGNGDLDPEHYCNLLKMAIQSGCVDLLDVELQMIENHYVLMNPCLLECKKRGIELVISKHDFKGTPSLKVLESWADKMRYFGADVLKIAVMAESKSDALKVMALSELENKKSPELQTVFIAMGNAGLITRYAAEFMGSALVFASLDAGTGPGQMPIKQTSDALDLLHQIMGFEN</sequence>
<accession>A0ABS2MSM6</accession>
<feature type="binding site" evidence="4">
    <location>
        <begin position="35"/>
        <end position="37"/>
    </location>
    <ligand>
        <name>3-dehydroquinate</name>
        <dbReference type="ChEBI" id="CHEBI:32364"/>
    </ligand>
</feature>
<dbReference type="Proteomes" id="UP000767854">
    <property type="component" value="Unassembled WGS sequence"/>
</dbReference>
<dbReference type="Pfam" id="PF01487">
    <property type="entry name" value="DHquinase_I"/>
    <property type="match status" value="1"/>
</dbReference>
<comment type="subunit">
    <text evidence="4">Homodimer.</text>
</comment>
<keyword evidence="4" id="KW-0028">Amino-acid biosynthesis</keyword>
<reference evidence="5 6" key="1">
    <citation type="submission" date="2021-01" db="EMBL/GenBank/DDBJ databases">
        <title>Genomic Encyclopedia of Type Strains, Phase IV (KMG-IV): sequencing the most valuable type-strain genomes for metagenomic binning, comparative biology and taxonomic classification.</title>
        <authorList>
            <person name="Goeker M."/>
        </authorList>
    </citation>
    <scope>NUCLEOTIDE SEQUENCE [LARGE SCALE GENOMIC DNA]</scope>
    <source>
        <strain evidence="5 6">DSM 24436</strain>
    </source>
</reference>
<evidence type="ECO:0000256" key="2">
    <source>
        <dbReference type="ARBA" id="ARBA00023239"/>
    </source>
</evidence>
<name>A0ABS2MSM6_9FIRM</name>
<dbReference type="NCBIfam" id="TIGR01093">
    <property type="entry name" value="aroD"/>
    <property type="match status" value="1"/>
</dbReference>
<keyword evidence="3 4" id="KW-0704">Schiff base</keyword>
<evidence type="ECO:0000256" key="4">
    <source>
        <dbReference type="HAMAP-Rule" id="MF_00214"/>
    </source>
</evidence>
<feature type="binding site" evidence="4">
    <location>
        <position position="71"/>
    </location>
    <ligand>
        <name>3-dehydroquinate</name>
        <dbReference type="ChEBI" id="CHEBI:32364"/>
    </ligand>
</feature>
<comment type="caution">
    <text evidence="4">Lacks conserved residue(s) required for the propagation of feature annotation.</text>
</comment>
<dbReference type="PANTHER" id="PTHR43699:SF1">
    <property type="entry name" value="3-DEHYDROQUINATE DEHYDRATASE"/>
    <property type="match status" value="1"/>
</dbReference>
<dbReference type="InterPro" id="IPR050146">
    <property type="entry name" value="Type-I_3-dehydroquinase"/>
</dbReference>
<dbReference type="HAMAP" id="MF_00214">
    <property type="entry name" value="AroD"/>
    <property type="match status" value="1"/>
</dbReference>
<keyword evidence="2 4" id="KW-0456">Lyase</keyword>
<dbReference type="CDD" id="cd00502">
    <property type="entry name" value="DHQase_I"/>
    <property type="match status" value="1"/>
</dbReference>
<evidence type="ECO:0000256" key="3">
    <source>
        <dbReference type="ARBA" id="ARBA00023270"/>
    </source>
</evidence>
<keyword evidence="4" id="KW-0057">Aromatic amino acid biosynthesis</keyword>
<dbReference type="InterPro" id="IPR001381">
    <property type="entry name" value="DHquinase_I"/>
</dbReference>
<feature type="active site" description="Proton donor/acceptor" evidence="4">
    <location>
        <position position="135"/>
    </location>
</feature>
<evidence type="ECO:0000313" key="6">
    <source>
        <dbReference type="Proteomes" id="UP000767854"/>
    </source>
</evidence>
<keyword evidence="6" id="KW-1185">Reference proteome</keyword>
<feature type="binding site" evidence="4">
    <location>
        <position position="224"/>
    </location>
    <ligand>
        <name>3-dehydroquinate</name>
        <dbReference type="ChEBI" id="CHEBI:32364"/>
    </ligand>
</feature>
<dbReference type="InterPro" id="IPR013785">
    <property type="entry name" value="Aldolase_TIM"/>
</dbReference>
<comment type="function">
    <text evidence="4">Involved in the third step of the chorismate pathway, which leads to the biosynthesis of aromatic amino acids. Catalyzes the cis-dehydration of 3-dehydroquinate (DHQ) and introduces the first double bond of the aromatic ring to yield 3-dehydroshikimate.</text>
</comment>
<dbReference type="SUPFAM" id="SSF51569">
    <property type="entry name" value="Aldolase"/>
    <property type="match status" value="1"/>
</dbReference>
<feature type="binding site" evidence="4">
    <location>
        <position position="228"/>
    </location>
    <ligand>
        <name>3-dehydroquinate</name>
        <dbReference type="ChEBI" id="CHEBI:32364"/>
    </ligand>
</feature>
<comment type="caution">
    <text evidence="5">The sequence shown here is derived from an EMBL/GenBank/DDBJ whole genome shotgun (WGS) entry which is preliminary data.</text>
</comment>
<comment type="catalytic activity">
    <reaction evidence="1 4">
        <text>3-dehydroquinate = 3-dehydroshikimate + H2O</text>
        <dbReference type="Rhea" id="RHEA:21096"/>
        <dbReference type="ChEBI" id="CHEBI:15377"/>
        <dbReference type="ChEBI" id="CHEBI:16630"/>
        <dbReference type="ChEBI" id="CHEBI:32364"/>
        <dbReference type="EC" id="4.2.1.10"/>
    </reaction>
</comment>
<feature type="active site" description="Schiff-base intermediate with substrate" evidence="4">
    <location>
        <position position="162"/>
    </location>
</feature>
<organism evidence="5 6">
    <name type="scientific">Fusibacter tunisiensis</name>
    <dbReference type="NCBI Taxonomy" id="1008308"/>
    <lineage>
        <taxon>Bacteria</taxon>
        <taxon>Bacillati</taxon>
        <taxon>Bacillota</taxon>
        <taxon>Clostridia</taxon>
        <taxon>Eubacteriales</taxon>
        <taxon>Eubacteriales Family XII. Incertae Sedis</taxon>
        <taxon>Fusibacter</taxon>
    </lineage>
</organism>
<comment type="similarity">
    <text evidence="4">Belongs to the type-I 3-dehydroquinase family.</text>
</comment>
<proteinExistence type="inferred from homology"/>
<evidence type="ECO:0000313" key="5">
    <source>
        <dbReference type="EMBL" id="MBM7562360.1"/>
    </source>
</evidence>
<dbReference type="GO" id="GO:0003855">
    <property type="term" value="F:3-dehydroquinate dehydratase activity"/>
    <property type="evidence" value="ECO:0007669"/>
    <property type="project" value="UniProtKB-EC"/>
</dbReference>